<dbReference type="EMBL" id="NHYE01001415">
    <property type="protein sequence ID" value="PPQ95768.1"/>
    <property type="molecule type" value="Genomic_DNA"/>
</dbReference>
<protein>
    <submittedName>
        <fullName evidence="1">Uncharacterized protein</fullName>
    </submittedName>
</protein>
<accession>A0A409XYB2</accession>
<organism evidence="1 2">
    <name type="scientific">Gymnopilus dilepis</name>
    <dbReference type="NCBI Taxonomy" id="231916"/>
    <lineage>
        <taxon>Eukaryota</taxon>
        <taxon>Fungi</taxon>
        <taxon>Dikarya</taxon>
        <taxon>Basidiomycota</taxon>
        <taxon>Agaricomycotina</taxon>
        <taxon>Agaricomycetes</taxon>
        <taxon>Agaricomycetidae</taxon>
        <taxon>Agaricales</taxon>
        <taxon>Agaricineae</taxon>
        <taxon>Hymenogastraceae</taxon>
        <taxon>Gymnopilus</taxon>
    </lineage>
</organism>
<evidence type="ECO:0000313" key="1">
    <source>
        <dbReference type="EMBL" id="PPQ95768.1"/>
    </source>
</evidence>
<reference evidence="1 2" key="1">
    <citation type="journal article" date="2018" name="Evol. Lett.">
        <title>Horizontal gene cluster transfer increased hallucinogenic mushroom diversity.</title>
        <authorList>
            <person name="Reynolds H.T."/>
            <person name="Vijayakumar V."/>
            <person name="Gluck-Thaler E."/>
            <person name="Korotkin H.B."/>
            <person name="Matheny P.B."/>
            <person name="Slot J.C."/>
        </authorList>
    </citation>
    <scope>NUCLEOTIDE SEQUENCE [LARGE SCALE GENOMIC DNA]</scope>
    <source>
        <strain evidence="1 2">SRW20</strain>
    </source>
</reference>
<evidence type="ECO:0000313" key="2">
    <source>
        <dbReference type="Proteomes" id="UP000284706"/>
    </source>
</evidence>
<dbReference type="AlphaFoldDB" id="A0A409XYB2"/>
<keyword evidence="2" id="KW-1185">Reference proteome</keyword>
<gene>
    <name evidence="1" type="ORF">CVT26_015855</name>
</gene>
<name>A0A409XYB2_9AGAR</name>
<sequence>MDQAGGPLDYISFRAEPAFVYTTGLFELSEEPAIFAKQDGPECVIQQNPRFVLPGYLAEY</sequence>
<dbReference type="InParanoid" id="A0A409XYB2"/>
<comment type="caution">
    <text evidence="1">The sequence shown here is derived from an EMBL/GenBank/DDBJ whole genome shotgun (WGS) entry which is preliminary data.</text>
</comment>
<dbReference type="Proteomes" id="UP000284706">
    <property type="component" value="Unassembled WGS sequence"/>
</dbReference>
<proteinExistence type="predicted"/>